<feature type="transmembrane region" description="Helical" evidence="1">
    <location>
        <begin position="65"/>
        <end position="83"/>
    </location>
</feature>
<evidence type="ECO:0000256" key="1">
    <source>
        <dbReference type="SAM" id="Phobius"/>
    </source>
</evidence>
<organism evidence="3 4">
    <name type="scientific">Membranihabitans marinus</name>
    <dbReference type="NCBI Taxonomy" id="1227546"/>
    <lineage>
        <taxon>Bacteria</taxon>
        <taxon>Pseudomonadati</taxon>
        <taxon>Bacteroidota</taxon>
        <taxon>Saprospiria</taxon>
        <taxon>Saprospirales</taxon>
        <taxon>Saprospiraceae</taxon>
        <taxon>Membranihabitans</taxon>
    </lineage>
</organism>
<feature type="transmembrane region" description="Helical" evidence="1">
    <location>
        <begin position="268"/>
        <end position="289"/>
    </location>
</feature>
<dbReference type="InterPro" id="IPR000620">
    <property type="entry name" value="EamA_dom"/>
</dbReference>
<evidence type="ECO:0000313" key="3">
    <source>
        <dbReference type="EMBL" id="MBY5958299.1"/>
    </source>
</evidence>
<feature type="transmembrane region" description="Helical" evidence="1">
    <location>
        <begin position="89"/>
        <end position="109"/>
    </location>
</feature>
<comment type="caution">
    <text evidence="3">The sequence shown here is derived from an EMBL/GenBank/DDBJ whole genome shotgun (WGS) entry which is preliminary data.</text>
</comment>
<feature type="transmembrane region" description="Helical" evidence="1">
    <location>
        <begin position="36"/>
        <end position="53"/>
    </location>
</feature>
<dbReference type="PANTHER" id="PTHR22911">
    <property type="entry name" value="ACYL-MALONYL CONDENSING ENZYME-RELATED"/>
    <property type="match status" value="1"/>
</dbReference>
<name>A0A953HLS4_9BACT</name>
<feature type="domain" description="EamA" evidence="2">
    <location>
        <begin position="13"/>
        <end position="137"/>
    </location>
</feature>
<dbReference type="InterPro" id="IPR037185">
    <property type="entry name" value="EmrE-like"/>
</dbReference>
<gene>
    <name evidence="3" type="ORF">KUV50_09170</name>
</gene>
<feature type="transmembrane region" description="Helical" evidence="1">
    <location>
        <begin position="215"/>
        <end position="235"/>
    </location>
</feature>
<feature type="transmembrane region" description="Helical" evidence="1">
    <location>
        <begin position="242"/>
        <end position="262"/>
    </location>
</feature>
<dbReference type="RefSeq" id="WP_222579837.1">
    <property type="nucleotide sequence ID" value="NZ_JAHVHU010000008.1"/>
</dbReference>
<dbReference type="Proteomes" id="UP000753961">
    <property type="component" value="Unassembled WGS sequence"/>
</dbReference>
<dbReference type="PANTHER" id="PTHR22911:SF79">
    <property type="entry name" value="MOBA-LIKE NTP TRANSFERASE DOMAIN-CONTAINING PROTEIN"/>
    <property type="match status" value="1"/>
</dbReference>
<proteinExistence type="predicted"/>
<feature type="transmembrane region" description="Helical" evidence="1">
    <location>
        <begin position="176"/>
        <end position="195"/>
    </location>
</feature>
<protein>
    <submittedName>
        <fullName evidence="3">DMT family transporter</fullName>
    </submittedName>
</protein>
<feature type="transmembrane region" description="Helical" evidence="1">
    <location>
        <begin position="121"/>
        <end position="138"/>
    </location>
</feature>
<dbReference type="SUPFAM" id="SSF103481">
    <property type="entry name" value="Multidrug resistance efflux transporter EmrE"/>
    <property type="match status" value="2"/>
</dbReference>
<keyword evidence="4" id="KW-1185">Reference proteome</keyword>
<evidence type="ECO:0000313" key="4">
    <source>
        <dbReference type="Proteomes" id="UP000753961"/>
    </source>
</evidence>
<dbReference type="Pfam" id="PF00892">
    <property type="entry name" value="EamA"/>
    <property type="match status" value="2"/>
</dbReference>
<keyword evidence="1" id="KW-0472">Membrane</keyword>
<dbReference type="GO" id="GO:0016020">
    <property type="term" value="C:membrane"/>
    <property type="evidence" value="ECO:0007669"/>
    <property type="project" value="InterPro"/>
</dbReference>
<accession>A0A953HLS4</accession>
<reference evidence="3" key="1">
    <citation type="submission" date="2021-06" db="EMBL/GenBank/DDBJ databases">
        <title>44 bacteria genomes isolated from Dapeng, Shenzhen.</title>
        <authorList>
            <person name="Zheng W."/>
            <person name="Yu S."/>
            <person name="Huang Y."/>
        </authorList>
    </citation>
    <scope>NUCLEOTIDE SEQUENCE</scope>
    <source>
        <strain evidence="3">DP5N28-2</strain>
    </source>
</reference>
<feature type="domain" description="EamA" evidence="2">
    <location>
        <begin position="146"/>
        <end position="285"/>
    </location>
</feature>
<sequence>MNPRQKSFVQLHIAIVFFGFTAILGELITLSPLPLVWWRLILAALAFLPVLMIRKKFQWDRFNVVRGPLILVSIFLALHWVTFFGAIKLANASIGVLCVATTSAMTSVIEPLINRNRFHPIELFFGLLIIPGMFLVVSSVDPGMYWGIASGLISAFFSAIFTTFNKSIVGKGSTLFFTFVELFLAMIVLSIIILFARNWDSSIRLWPVPVSDWKYLLVLAVICTTVCYTLAFDALKHMSAFAANLSINVEPIYGILLAAWILDENEDLDFRFYTGAALILLVVFIFPIFEKRMMKKRVEVLRS</sequence>
<keyword evidence="1" id="KW-0812">Transmembrane</keyword>
<dbReference type="EMBL" id="JAHVHU010000008">
    <property type="protein sequence ID" value="MBY5958299.1"/>
    <property type="molecule type" value="Genomic_DNA"/>
</dbReference>
<evidence type="ECO:0000259" key="2">
    <source>
        <dbReference type="Pfam" id="PF00892"/>
    </source>
</evidence>
<keyword evidence="1" id="KW-1133">Transmembrane helix</keyword>
<dbReference type="AlphaFoldDB" id="A0A953HLS4"/>
<feature type="transmembrane region" description="Helical" evidence="1">
    <location>
        <begin position="12"/>
        <end position="30"/>
    </location>
</feature>
<feature type="transmembrane region" description="Helical" evidence="1">
    <location>
        <begin position="144"/>
        <end position="164"/>
    </location>
</feature>